<keyword evidence="6 11" id="KW-0472">Membrane</keyword>
<evidence type="ECO:0000256" key="4">
    <source>
        <dbReference type="ARBA" id="ARBA00022692"/>
    </source>
</evidence>
<dbReference type="PANTHER" id="PTHR13301">
    <property type="entry name" value="X-BOX TRANSCRIPTION FACTOR-RELATED"/>
    <property type="match status" value="1"/>
</dbReference>
<evidence type="ECO:0008006" key="13">
    <source>
        <dbReference type="Google" id="ProtNLM"/>
    </source>
</evidence>
<keyword evidence="7" id="KW-0961">Cell wall biogenesis/degradation</keyword>
<dbReference type="GO" id="GO:0016760">
    <property type="term" value="F:cellulose synthase (UDP-forming) activity"/>
    <property type="evidence" value="ECO:0007669"/>
    <property type="project" value="InterPro"/>
</dbReference>
<organism evidence="12">
    <name type="scientific">Araucaria cunninghamii</name>
    <name type="common">Hoop pine</name>
    <name type="synonym">Moreton Bay pine</name>
    <dbReference type="NCBI Taxonomy" id="56994"/>
    <lineage>
        <taxon>Eukaryota</taxon>
        <taxon>Viridiplantae</taxon>
        <taxon>Streptophyta</taxon>
        <taxon>Embryophyta</taxon>
        <taxon>Tracheophyta</taxon>
        <taxon>Spermatophyta</taxon>
        <taxon>Pinopsida</taxon>
        <taxon>Pinidae</taxon>
        <taxon>Conifers II</taxon>
        <taxon>Araucariales</taxon>
        <taxon>Araucariaceae</taxon>
        <taxon>Araucaria</taxon>
    </lineage>
</organism>
<name>A0A0D6QW26_ARACU</name>
<dbReference type="GO" id="GO:0012505">
    <property type="term" value="C:endomembrane system"/>
    <property type="evidence" value="ECO:0007669"/>
    <property type="project" value="UniProtKB-SubCell"/>
</dbReference>
<dbReference type="AlphaFoldDB" id="A0A0D6QW26"/>
<dbReference type="Gene3D" id="3.90.550.10">
    <property type="entry name" value="Spore Coat Polysaccharide Biosynthesis Protein SpsA, Chain A"/>
    <property type="match status" value="2"/>
</dbReference>
<dbReference type="InterPro" id="IPR005150">
    <property type="entry name" value="Cellulose_synth"/>
</dbReference>
<evidence type="ECO:0000256" key="3">
    <source>
        <dbReference type="ARBA" id="ARBA00022679"/>
    </source>
</evidence>
<feature type="binding site" evidence="10">
    <location>
        <position position="282"/>
    </location>
    <ligand>
        <name>Mn(2+)</name>
        <dbReference type="ChEBI" id="CHEBI:29035"/>
    </ligand>
</feature>
<evidence type="ECO:0000313" key="12">
    <source>
        <dbReference type="EMBL" id="JAG93910.1"/>
    </source>
</evidence>
<feature type="binding site" evidence="9">
    <location>
        <position position="116"/>
    </location>
    <ligand>
        <name>UDP-alpha-D-glucose</name>
        <dbReference type="ChEBI" id="CHEBI:58885"/>
    </ligand>
</feature>
<evidence type="ECO:0000256" key="6">
    <source>
        <dbReference type="ARBA" id="ARBA00023136"/>
    </source>
</evidence>
<keyword evidence="3" id="KW-0808">Transferase</keyword>
<sequence length="757" mass="85357">MDNAMNAYNPPLPLYEKVIHRSHLYKTYVCLRLILFLCFLGYRVLNPMDELYGFWILAFACELWFAFDWILYQNMRWTLIDYKTYPERIASRYGGESASKLPPVDIIITTTDPYMEPAILTANTVLSVLAIDYPVDKFACYVSDDGASPITFYSLVEILDFAKKWVPFCRKYNIESRAALLYFSKETKPSDPDFLQEWLYIRDEYESLEGRITKALETGHVPLDSVSTIDGFVKRNSDVSNHSTIVKVIHENKGCQGDEGGVLPHLIYVAREKRPKFDHHYKAGAMNVMARVSGVMTNAPFILNLDCDMHVSNPKAIQEAMCFFLDCPSERECGFVQFPQLFYDVLKDDPFGSQIKFFFAILAKGLNGIQGPLYAGTCCFHRRKELYGVPPSEDREEENGTVGKGKYFEDKALRKAFGESSALVASGQAIMRDGACHMTSSPPLSTEEALKVASSSYEANTAWGKEVGWMYGSTVEDVMTGLKVHSLGWRSIYYRPQQPSFMGRAPDSGPDSLVQQKRWATGLLEICFSRLSPFLGKKRKLIMRQRMVYASIVLSPLYSVAALCYSLLPAFCLLSGTSFLPKIHEPAFYIAVALLLSVYGFGISEYLLNGWSVREWWNNQRMWFISNLSFCLFATFDVVMKSIGFSQTVFVVTPKGSADDDMGNKSDFTFNSSPLFISPTTVLLVNMAAIVYNTLGLVGGEYELRDKAFAELLCCVGVVMHLSPFLKGLVRRSNRGLPWNIVIKSSALAFLICRTCV</sequence>
<feature type="transmembrane region" description="Helical" evidence="11">
    <location>
        <begin position="588"/>
        <end position="608"/>
    </location>
</feature>
<protein>
    <recommendedName>
        <fullName evidence="13">Glycosyltransferase 2-like domain-containing protein</fullName>
    </recommendedName>
</protein>
<accession>A0A0D6QW26</accession>
<dbReference type="GO" id="GO:0016020">
    <property type="term" value="C:membrane"/>
    <property type="evidence" value="ECO:0007669"/>
    <property type="project" value="InterPro"/>
</dbReference>
<feature type="transmembrane region" description="Helical" evidence="11">
    <location>
        <begin position="673"/>
        <end position="696"/>
    </location>
</feature>
<evidence type="ECO:0000256" key="8">
    <source>
        <dbReference type="PIRSR" id="PIRSR605150-1"/>
    </source>
</evidence>
<keyword evidence="2" id="KW-0328">Glycosyltransferase</keyword>
<feature type="active site" evidence="8">
    <location>
        <position position="145"/>
    </location>
</feature>
<dbReference type="InterPro" id="IPR029044">
    <property type="entry name" value="Nucleotide-diphossugar_trans"/>
</dbReference>
<feature type="active site" evidence="8">
    <location>
        <position position="477"/>
    </location>
</feature>
<evidence type="ECO:0000256" key="9">
    <source>
        <dbReference type="PIRSR" id="PIRSR605150-2"/>
    </source>
</evidence>
<evidence type="ECO:0000256" key="5">
    <source>
        <dbReference type="ARBA" id="ARBA00022989"/>
    </source>
</evidence>
<dbReference type="EMBL" id="GCKF01045197">
    <property type="protein sequence ID" value="JAG93910.1"/>
    <property type="molecule type" value="Transcribed_RNA"/>
</dbReference>
<feature type="transmembrane region" description="Helical" evidence="11">
    <location>
        <begin position="27"/>
        <end position="45"/>
    </location>
</feature>
<keyword evidence="4 11" id="KW-0812">Transmembrane</keyword>
<dbReference type="GO" id="GO:0030244">
    <property type="term" value="P:cellulose biosynthetic process"/>
    <property type="evidence" value="ECO:0007669"/>
    <property type="project" value="InterPro"/>
</dbReference>
<evidence type="ECO:0000256" key="2">
    <source>
        <dbReference type="ARBA" id="ARBA00022676"/>
    </source>
</evidence>
<evidence type="ECO:0000256" key="1">
    <source>
        <dbReference type="ARBA" id="ARBA00004127"/>
    </source>
</evidence>
<feature type="transmembrane region" description="Helical" evidence="11">
    <location>
        <begin position="51"/>
        <end position="72"/>
    </location>
</feature>
<evidence type="ECO:0000256" key="10">
    <source>
        <dbReference type="PIRSR" id="PIRSR605150-3"/>
    </source>
</evidence>
<keyword evidence="5 11" id="KW-1133">Transmembrane helix</keyword>
<evidence type="ECO:0000256" key="7">
    <source>
        <dbReference type="ARBA" id="ARBA00023316"/>
    </source>
</evidence>
<feature type="transmembrane region" description="Helical" evidence="11">
    <location>
        <begin position="628"/>
        <end position="653"/>
    </location>
</feature>
<feature type="binding site" evidence="10">
    <location>
        <position position="306"/>
    </location>
    <ligand>
        <name>Mn(2+)</name>
        <dbReference type="ChEBI" id="CHEBI:29035"/>
    </ligand>
</feature>
<feature type="transmembrane region" description="Helical" evidence="11">
    <location>
        <begin position="547"/>
        <end position="568"/>
    </location>
</feature>
<proteinExistence type="predicted"/>
<reference evidence="12" key="1">
    <citation type="submission" date="2015-03" db="EMBL/GenBank/DDBJ databases">
        <title>A transcriptome of Araucaria cunninghamii, an australian fine timber species.</title>
        <authorList>
            <person name="Jing Yi C.J.Y."/>
            <person name="Yin San L.Y.S."/>
            <person name="Abdul Karim S.S."/>
            <person name="Wan Azmi N.N."/>
            <person name="Hercus R.R."/>
            <person name="Croft L.L."/>
        </authorList>
    </citation>
    <scope>NUCLEOTIDE SEQUENCE</scope>
    <source>
        <strain evidence="12">MI0301</strain>
        <tissue evidence="12">Leaf</tissue>
    </source>
</reference>
<comment type="subcellular location">
    <subcellularLocation>
        <location evidence="1">Endomembrane system</location>
        <topology evidence="1">Multi-pass membrane protein</topology>
    </subcellularLocation>
</comment>
<dbReference type="Pfam" id="PF03552">
    <property type="entry name" value="Cellulose_synt"/>
    <property type="match status" value="2"/>
</dbReference>
<feature type="binding site" evidence="9">
    <location>
        <position position="145"/>
    </location>
    <ligand>
        <name>UDP-alpha-D-glucose</name>
        <dbReference type="ChEBI" id="CHEBI:58885"/>
    </ligand>
</feature>
<evidence type="ECO:0000256" key="11">
    <source>
        <dbReference type="SAM" id="Phobius"/>
    </source>
</evidence>
<dbReference type="SUPFAM" id="SSF53448">
    <property type="entry name" value="Nucleotide-diphospho-sugar transferases"/>
    <property type="match status" value="1"/>
</dbReference>
<dbReference type="GO" id="GO:0071555">
    <property type="term" value="P:cell wall organization"/>
    <property type="evidence" value="ECO:0007669"/>
    <property type="project" value="UniProtKB-KW"/>
</dbReference>